<dbReference type="Pfam" id="PF00872">
    <property type="entry name" value="Transposase_mut"/>
    <property type="match status" value="1"/>
</dbReference>
<keyword evidence="7" id="KW-1185">Reference proteome</keyword>
<keyword evidence="3" id="KW-0815">Transposition</keyword>
<evidence type="ECO:0000256" key="1">
    <source>
        <dbReference type="ARBA" id="ARBA00002190"/>
    </source>
</evidence>
<evidence type="ECO:0000256" key="3">
    <source>
        <dbReference type="ARBA" id="ARBA00022578"/>
    </source>
</evidence>
<dbReference type="GO" id="GO:0004803">
    <property type="term" value="F:transposase activity"/>
    <property type="evidence" value="ECO:0007669"/>
    <property type="project" value="InterPro"/>
</dbReference>
<evidence type="ECO:0008006" key="8">
    <source>
        <dbReference type="Google" id="ProtNLM"/>
    </source>
</evidence>
<proteinExistence type="inferred from homology"/>
<name>A0A1M4PPI0_9FIRM</name>
<protein>
    <recommendedName>
        <fullName evidence="8">Transposase</fullName>
    </recommendedName>
</protein>
<dbReference type="GO" id="GO:0006313">
    <property type="term" value="P:DNA transposition"/>
    <property type="evidence" value="ECO:0007669"/>
    <property type="project" value="InterPro"/>
</dbReference>
<evidence type="ECO:0000256" key="2">
    <source>
        <dbReference type="ARBA" id="ARBA00010961"/>
    </source>
</evidence>
<sequence length="52" mass="5893">MKKTYQTLKNQIISMYGRGMTTRDISAHIQDIYGFGLSESTVSKITNKILPL</sequence>
<organism evidence="6 7">
    <name type="scientific">[Clostridium] ultunense Esp</name>
    <dbReference type="NCBI Taxonomy" id="1288971"/>
    <lineage>
        <taxon>Bacteria</taxon>
        <taxon>Bacillati</taxon>
        <taxon>Bacillota</taxon>
        <taxon>Tissierellia</taxon>
        <taxon>Tissierellales</taxon>
        <taxon>Tepidimicrobiaceae</taxon>
        <taxon>Schnuerera</taxon>
    </lineage>
</organism>
<gene>
    <name evidence="6" type="ORF">CUESP1_2019</name>
</gene>
<dbReference type="AlphaFoldDB" id="A0A1M4PPI0"/>
<dbReference type="GO" id="GO:0003677">
    <property type="term" value="F:DNA binding"/>
    <property type="evidence" value="ECO:0007669"/>
    <property type="project" value="UniProtKB-KW"/>
</dbReference>
<dbReference type="InterPro" id="IPR001207">
    <property type="entry name" value="Transposase_mutator"/>
</dbReference>
<dbReference type="RefSeq" id="WP_341537371.1">
    <property type="nucleotide sequence ID" value="NZ_LT669839.1"/>
</dbReference>
<comment type="similarity">
    <text evidence="2">Belongs to the transposase mutator family.</text>
</comment>
<dbReference type="Proteomes" id="UP000245423">
    <property type="component" value="Chromosome 1"/>
</dbReference>
<evidence type="ECO:0000256" key="4">
    <source>
        <dbReference type="ARBA" id="ARBA00023125"/>
    </source>
</evidence>
<evidence type="ECO:0000256" key="5">
    <source>
        <dbReference type="ARBA" id="ARBA00023172"/>
    </source>
</evidence>
<comment type="function">
    <text evidence="1">Required for the transposition of the insertion element.</text>
</comment>
<reference evidence="6 7" key="1">
    <citation type="submission" date="2016-11" db="EMBL/GenBank/DDBJ databases">
        <authorList>
            <person name="Manzoor S."/>
        </authorList>
    </citation>
    <scope>NUCLEOTIDE SEQUENCE [LARGE SCALE GENOMIC DNA]</scope>
    <source>
        <strain evidence="6">Clostridium ultunense strain Esp</strain>
    </source>
</reference>
<keyword evidence="5" id="KW-0233">DNA recombination</keyword>
<evidence type="ECO:0000313" key="6">
    <source>
        <dbReference type="EMBL" id="SHD77376.1"/>
    </source>
</evidence>
<keyword evidence="4" id="KW-0238">DNA-binding</keyword>
<accession>A0A1M4PPI0</accession>
<dbReference type="EMBL" id="LT669839">
    <property type="protein sequence ID" value="SHD77376.1"/>
    <property type="molecule type" value="Genomic_DNA"/>
</dbReference>
<evidence type="ECO:0000313" key="7">
    <source>
        <dbReference type="Proteomes" id="UP000245423"/>
    </source>
</evidence>